<sequence length="253" mass="29385">ELPRDPRDLRVRDGAHLPHDTSEHRHPRHLDVPVLRRLRRRDRVAHHRHRRHQLRRLYRAGPDHALAPHPEHLQRLVRHLLPQVHGHDLRAPLRPRLLRRDRHQLRRGRRHQVGDPGGYHPRHLGPLRAGADHAPALDARVPRAHGRYLQPLRLSPRHLGRGLREAATRAFPHHHAAHLPRRLLLLGERPAPLLADGHPVQPRGVPDQRLPLEFLRRRRRERGLEPRHDGLLPGRVPDGGVVDLQDGVPPEDL</sequence>
<reference evidence="2" key="1">
    <citation type="submission" date="2020-02" db="EMBL/GenBank/DDBJ databases">
        <authorList>
            <person name="Meier V. D."/>
        </authorList>
    </citation>
    <scope>NUCLEOTIDE SEQUENCE</scope>
    <source>
        <strain evidence="2">AVDCRST_MAG12</strain>
    </source>
</reference>
<feature type="region of interest" description="Disordered" evidence="1">
    <location>
        <begin position="225"/>
        <end position="253"/>
    </location>
</feature>
<evidence type="ECO:0000313" key="2">
    <source>
        <dbReference type="EMBL" id="CAA9484193.1"/>
    </source>
</evidence>
<feature type="non-terminal residue" evidence="2">
    <location>
        <position position="253"/>
    </location>
</feature>
<organism evidence="2">
    <name type="scientific">uncultured Rubrobacteraceae bacterium</name>
    <dbReference type="NCBI Taxonomy" id="349277"/>
    <lineage>
        <taxon>Bacteria</taxon>
        <taxon>Bacillati</taxon>
        <taxon>Actinomycetota</taxon>
        <taxon>Rubrobacteria</taxon>
        <taxon>Rubrobacterales</taxon>
        <taxon>Rubrobacteraceae</taxon>
        <taxon>environmental samples</taxon>
    </lineage>
</organism>
<proteinExistence type="predicted"/>
<evidence type="ECO:0000256" key="1">
    <source>
        <dbReference type="SAM" id="MobiDB-lite"/>
    </source>
</evidence>
<feature type="compositionally biased region" description="Basic and acidic residues" evidence="1">
    <location>
        <begin position="1"/>
        <end position="24"/>
    </location>
</feature>
<dbReference type="EMBL" id="CADCVK010000262">
    <property type="protein sequence ID" value="CAA9484193.1"/>
    <property type="molecule type" value="Genomic_DNA"/>
</dbReference>
<name>A0A6J4RY17_9ACTN</name>
<accession>A0A6J4RY17</accession>
<dbReference type="AlphaFoldDB" id="A0A6J4RY17"/>
<feature type="region of interest" description="Disordered" evidence="1">
    <location>
        <begin position="1"/>
        <end position="27"/>
    </location>
</feature>
<protein>
    <submittedName>
        <fullName evidence="2">Efflux ABC transporter, permease protein</fullName>
    </submittedName>
</protein>
<gene>
    <name evidence="2" type="ORF">AVDCRST_MAG12-1695</name>
</gene>
<feature type="non-terminal residue" evidence="2">
    <location>
        <position position="1"/>
    </location>
</feature>